<dbReference type="Proteomes" id="UP001291623">
    <property type="component" value="Unassembled WGS sequence"/>
</dbReference>
<proteinExistence type="predicted"/>
<dbReference type="InterPro" id="IPR001005">
    <property type="entry name" value="SANT/Myb"/>
</dbReference>
<dbReference type="GO" id="GO:0048262">
    <property type="term" value="P:determination of dorsal/ventral asymmetry"/>
    <property type="evidence" value="ECO:0007669"/>
    <property type="project" value="UniProtKB-ARBA"/>
</dbReference>
<feature type="domain" description="SANT" evidence="9">
    <location>
        <begin position="94"/>
        <end position="147"/>
    </location>
</feature>
<evidence type="ECO:0000256" key="6">
    <source>
        <dbReference type="ARBA" id="ARBA00023242"/>
    </source>
</evidence>
<evidence type="ECO:0000259" key="10">
    <source>
        <dbReference type="PROSITE" id="PS51294"/>
    </source>
</evidence>
<keyword evidence="3" id="KW-0805">Transcription regulation</keyword>
<evidence type="ECO:0000256" key="5">
    <source>
        <dbReference type="ARBA" id="ARBA00023163"/>
    </source>
</evidence>
<dbReference type="CDD" id="cd00167">
    <property type="entry name" value="SANT"/>
    <property type="match status" value="2"/>
</dbReference>
<dbReference type="InterPro" id="IPR052245">
    <property type="entry name" value="Plant_Stress_Dev_TF"/>
</dbReference>
<dbReference type="GO" id="GO:0009908">
    <property type="term" value="P:flower development"/>
    <property type="evidence" value="ECO:0007669"/>
    <property type="project" value="UniProtKB-ARBA"/>
</dbReference>
<evidence type="ECO:0000256" key="1">
    <source>
        <dbReference type="ARBA" id="ARBA00004123"/>
    </source>
</evidence>
<dbReference type="FunFam" id="1.10.10.60:FF:000009">
    <property type="entry name" value="transcription factor MYB1R1"/>
    <property type="match status" value="1"/>
</dbReference>
<dbReference type="PROSITE" id="PS51293">
    <property type="entry name" value="SANT"/>
    <property type="match status" value="1"/>
</dbReference>
<dbReference type="AlphaFoldDB" id="A0AAE1VSF6"/>
<dbReference type="GO" id="GO:0010597">
    <property type="term" value="P:green leaf volatile biosynthetic process"/>
    <property type="evidence" value="ECO:0007669"/>
    <property type="project" value="UniProtKB-ARBA"/>
</dbReference>
<keyword evidence="5" id="KW-0804">Transcription</keyword>
<dbReference type="PROSITE" id="PS50090">
    <property type="entry name" value="MYB_LIKE"/>
    <property type="match status" value="1"/>
</dbReference>
<evidence type="ECO:0000256" key="2">
    <source>
        <dbReference type="ARBA" id="ARBA00022473"/>
    </source>
</evidence>
<evidence type="ECO:0000313" key="12">
    <source>
        <dbReference type="Proteomes" id="UP001291623"/>
    </source>
</evidence>
<dbReference type="PROSITE" id="PS51294">
    <property type="entry name" value="HTH_MYB"/>
    <property type="match status" value="1"/>
</dbReference>
<evidence type="ECO:0000259" key="8">
    <source>
        <dbReference type="PROSITE" id="PS50090"/>
    </source>
</evidence>
<dbReference type="FunFam" id="1.10.10.60:FF:000154">
    <property type="entry name" value="Transcription factor SRM1"/>
    <property type="match status" value="1"/>
</dbReference>
<dbReference type="SUPFAM" id="SSF46689">
    <property type="entry name" value="Homeodomain-like"/>
    <property type="match status" value="2"/>
</dbReference>
<evidence type="ECO:0000259" key="9">
    <source>
        <dbReference type="PROSITE" id="PS51293"/>
    </source>
</evidence>
<feature type="domain" description="HTH myb-type" evidence="10">
    <location>
        <begin position="92"/>
        <end position="147"/>
    </location>
</feature>
<feature type="domain" description="Myb-like" evidence="8">
    <location>
        <begin position="91"/>
        <end position="143"/>
    </location>
</feature>
<reference evidence="11" key="1">
    <citation type="submission" date="2023-12" db="EMBL/GenBank/DDBJ databases">
        <title>Genome assembly of Anisodus tanguticus.</title>
        <authorList>
            <person name="Wang Y.-J."/>
        </authorList>
    </citation>
    <scope>NUCLEOTIDE SEQUENCE</scope>
    <source>
        <strain evidence="11">KB-2021</strain>
        <tissue evidence="11">Leaf</tissue>
    </source>
</reference>
<evidence type="ECO:0000313" key="11">
    <source>
        <dbReference type="EMBL" id="KAK4370660.1"/>
    </source>
</evidence>
<dbReference type="GO" id="GO:0009739">
    <property type="term" value="P:response to gibberellin"/>
    <property type="evidence" value="ECO:0007669"/>
    <property type="project" value="TreeGrafter"/>
</dbReference>
<accession>A0AAE1VSF6</accession>
<sequence length="527" mass="55607">MTTDQTCNGSFWTKEEDKIFENTLAIYFTDDNLLTKMAEALPGKSLDDIIQHYHILTEDVSAIESGSVPLPTYPKMRSHSSQKGRFSKADVERRRGVAWTEEEHRSFLRGLHKFGRGDWRSISRHCVVTRTPTQVASHAQKYFNRLKAVNKDNRRTSIHDITSVDPETAGTSEVPNPEDMLGPAGGGSLAEASTNNESMLPRERTNAEQMIAVAGGESSGPDVNDEFLLGIDDLIVEPEGTNEAGFLVGTGRTLSPSKQPCTTAGGGTYSHPITRIGSELETLITEHMVEDNDISSIFDAGKVPASHAMLANASHSGMPSYSVANIGAKNAHPNTVPAPAQLPPIASSSSFGVGGWPTVASIGAKNARQNMVATPARLPPIARSSSFGGVGGWPTVASIGAKNAPQNTVSIPARLPPFAPLSSFGGVGGWPTVASIGANNAPQNTVAIPAQLLPVAPSSSFGGVGGWPTVASIGAQNAPQNTVTIPAQLPPVSPSSNFGVGGWPNSNTSLDDEDIFNLDDLFPDRMV</sequence>
<dbReference type="PANTHER" id="PTHR44191:SF35">
    <property type="entry name" value="I-BOX BINDING FACTOR"/>
    <property type="match status" value="1"/>
</dbReference>
<evidence type="ECO:0000256" key="7">
    <source>
        <dbReference type="SAM" id="MobiDB-lite"/>
    </source>
</evidence>
<keyword evidence="6" id="KW-0539">Nucleus</keyword>
<protein>
    <submittedName>
        <fullName evidence="11">Uncharacterized protein</fullName>
    </submittedName>
</protein>
<dbReference type="GO" id="GO:0009751">
    <property type="term" value="P:response to salicylic acid"/>
    <property type="evidence" value="ECO:0007669"/>
    <property type="project" value="TreeGrafter"/>
</dbReference>
<dbReference type="EMBL" id="JAVYJV010000005">
    <property type="protein sequence ID" value="KAK4370660.1"/>
    <property type="molecule type" value="Genomic_DNA"/>
</dbReference>
<dbReference type="Gene3D" id="1.10.10.60">
    <property type="entry name" value="Homeodomain-like"/>
    <property type="match status" value="2"/>
</dbReference>
<dbReference type="GO" id="GO:0005634">
    <property type="term" value="C:nucleus"/>
    <property type="evidence" value="ECO:0007669"/>
    <property type="project" value="UniProtKB-SubCell"/>
</dbReference>
<evidence type="ECO:0000256" key="4">
    <source>
        <dbReference type="ARBA" id="ARBA00023125"/>
    </source>
</evidence>
<keyword evidence="12" id="KW-1185">Reference proteome</keyword>
<name>A0AAE1VSF6_9SOLA</name>
<dbReference type="GO" id="GO:0000976">
    <property type="term" value="F:transcription cis-regulatory region binding"/>
    <property type="evidence" value="ECO:0007669"/>
    <property type="project" value="UniProtKB-ARBA"/>
</dbReference>
<keyword evidence="4" id="KW-0238">DNA-binding</keyword>
<dbReference type="InterPro" id="IPR017930">
    <property type="entry name" value="Myb_dom"/>
</dbReference>
<dbReference type="InterPro" id="IPR009057">
    <property type="entry name" value="Homeodomain-like_sf"/>
</dbReference>
<feature type="region of interest" description="Disordered" evidence="7">
    <location>
        <begin position="162"/>
        <end position="200"/>
    </location>
</feature>
<evidence type="ECO:0000256" key="3">
    <source>
        <dbReference type="ARBA" id="ARBA00023015"/>
    </source>
</evidence>
<organism evidence="11 12">
    <name type="scientific">Anisodus tanguticus</name>
    <dbReference type="NCBI Taxonomy" id="243964"/>
    <lineage>
        <taxon>Eukaryota</taxon>
        <taxon>Viridiplantae</taxon>
        <taxon>Streptophyta</taxon>
        <taxon>Embryophyta</taxon>
        <taxon>Tracheophyta</taxon>
        <taxon>Spermatophyta</taxon>
        <taxon>Magnoliopsida</taxon>
        <taxon>eudicotyledons</taxon>
        <taxon>Gunneridae</taxon>
        <taxon>Pentapetalae</taxon>
        <taxon>asterids</taxon>
        <taxon>lamiids</taxon>
        <taxon>Solanales</taxon>
        <taxon>Solanaceae</taxon>
        <taxon>Solanoideae</taxon>
        <taxon>Hyoscyameae</taxon>
        <taxon>Anisodus</taxon>
    </lineage>
</organism>
<dbReference type="GO" id="GO:0006355">
    <property type="term" value="P:regulation of DNA-templated transcription"/>
    <property type="evidence" value="ECO:0007669"/>
    <property type="project" value="UniProtKB-ARBA"/>
</dbReference>
<gene>
    <name evidence="11" type="ORF">RND71_010135</name>
</gene>
<dbReference type="InterPro" id="IPR006447">
    <property type="entry name" value="Myb_dom_plants"/>
</dbReference>
<dbReference type="Pfam" id="PF00249">
    <property type="entry name" value="Myb_DNA-binding"/>
    <property type="match status" value="1"/>
</dbReference>
<comment type="caution">
    <text evidence="11">The sequence shown here is derived from an EMBL/GenBank/DDBJ whole genome shotgun (WGS) entry which is preliminary data.</text>
</comment>
<keyword evidence="2" id="KW-0217">Developmental protein</keyword>
<dbReference type="PANTHER" id="PTHR44191">
    <property type="entry name" value="TRANSCRIPTION FACTOR KUA1"/>
    <property type="match status" value="1"/>
</dbReference>
<dbReference type="InterPro" id="IPR017884">
    <property type="entry name" value="SANT_dom"/>
</dbReference>
<dbReference type="SMART" id="SM00717">
    <property type="entry name" value="SANT"/>
    <property type="match status" value="2"/>
</dbReference>
<dbReference type="NCBIfam" id="TIGR01557">
    <property type="entry name" value="myb_SHAQKYF"/>
    <property type="match status" value="1"/>
</dbReference>
<comment type="subcellular location">
    <subcellularLocation>
        <location evidence="1">Nucleus</location>
    </subcellularLocation>
</comment>